<dbReference type="AlphaFoldDB" id="A1K4X1"/>
<dbReference type="Pfam" id="PF07687">
    <property type="entry name" value="M20_dimer"/>
    <property type="match status" value="1"/>
</dbReference>
<dbReference type="InterPro" id="IPR011650">
    <property type="entry name" value="Peptidase_M20_dimer"/>
</dbReference>
<evidence type="ECO:0000256" key="13">
    <source>
        <dbReference type="ARBA" id="ARBA00061423"/>
    </source>
</evidence>
<accession>A1K4X1</accession>
<proteinExistence type="inferred from homology"/>
<dbReference type="PANTHER" id="PTHR43501">
    <property type="entry name" value="CYTOSOL NON-SPECIFIC DIPEPTIDASE"/>
    <property type="match status" value="1"/>
</dbReference>
<dbReference type="InterPro" id="IPR001160">
    <property type="entry name" value="Peptidase_M20C"/>
</dbReference>
<evidence type="ECO:0000256" key="4">
    <source>
        <dbReference type="ARBA" id="ARBA00022723"/>
    </source>
</evidence>
<comment type="cofactor">
    <cofactor evidence="1">
        <name>Co(2+)</name>
        <dbReference type="ChEBI" id="CHEBI:48828"/>
    </cofactor>
</comment>
<evidence type="ECO:0000256" key="3">
    <source>
        <dbReference type="ARBA" id="ARBA00022670"/>
    </source>
</evidence>
<gene>
    <name evidence="20" type="primary">pepD</name>
    <name evidence="20" type="ordered locus">azo1259</name>
</gene>
<reference evidence="20 21" key="1">
    <citation type="journal article" date="2006" name="Nat. Biotechnol.">
        <title>Complete genome of the mutualistic, N2-fixing grass endophyte Azoarcus sp. strain BH72.</title>
        <authorList>
            <person name="Krause A."/>
            <person name="Ramakumar A."/>
            <person name="Bartels D."/>
            <person name="Battistoni F."/>
            <person name="Bekel T."/>
            <person name="Boch J."/>
            <person name="Boehm M."/>
            <person name="Friedrich F."/>
            <person name="Hurek T."/>
            <person name="Krause L."/>
            <person name="Linke B."/>
            <person name="McHardy A.C."/>
            <person name="Sarkar A."/>
            <person name="Schneiker S."/>
            <person name="Syed A.A."/>
            <person name="Thauer R."/>
            <person name="Vorhoelter F.-J."/>
            <person name="Weidner S."/>
            <person name="Puehler A."/>
            <person name="Reinhold-Hurek B."/>
            <person name="Kaiser O."/>
            <person name="Goesmann A."/>
        </authorList>
    </citation>
    <scope>NUCLEOTIDE SEQUENCE [LARGE SCALE GENOMIC DNA]</scope>
    <source>
        <strain evidence="20 21">BH72</strain>
    </source>
</reference>
<evidence type="ECO:0000256" key="1">
    <source>
        <dbReference type="ARBA" id="ARBA00001941"/>
    </source>
</evidence>
<keyword evidence="3" id="KW-0645">Protease</keyword>
<evidence type="ECO:0000256" key="11">
    <source>
        <dbReference type="ARBA" id="ARBA00038976"/>
    </source>
</evidence>
<dbReference type="RefSeq" id="WP_011764992.1">
    <property type="nucleotide sequence ID" value="NC_008702.1"/>
</dbReference>
<dbReference type="CDD" id="cd03890">
    <property type="entry name" value="M20_pepD"/>
    <property type="match status" value="1"/>
</dbReference>
<dbReference type="PANTHER" id="PTHR43501:SF1">
    <property type="entry name" value="CYTOSOL NON-SPECIFIC DIPEPTIDASE"/>
    <property type="match status" value="1"/>
</dbReference>
<dbReference type="PIRSF" id="PIRSF016599">
    <property type="entry name" value="Xaa-His_dipept"/>
    <property type="match status" value="1"/>
</dbReference>
<evidence type="ECO:0000256" key="6">
    <source>
        <dbReference type="ARBA" id="ARBA00022833"/>
    </source>
</evidence>
<evidence type="ECO:0000256" key="18">
    <source>
        <dbReference type="ARBA" id="ARBA00078074"/>
    </source>
</evidence>
<evidence type="ECO:0000313" key="20">
    <source>
        <dbReference type="EMBL" id="CAL93876.1"/>
    </source>
</evidence>
<evidence type="ECO:0000256" key="5">
    <source>
        <dbReference type="ARBA" id="ARBA00022801"/>
    </source>
</evidence>
<dbReference type="STRING" id="62928.azo1259"/>
<keyword evidence="7 20" id="KW-0224">Dipeptidase</keyword>
<evidence type="ECO:0000256" key="8">
    <source>
        <dbReference type="ARBA" id="ARBA00023049"/>
    </source>
</evidence>
<dbReference type="EC" id="3.4.13.18" evidence="11"/>
<evidence type="ECO:0000256" key="10">
    <source>
        <dbReference type="ARBA" id="ARBA00036421"/>
    </source>
</evidence>
<dbReference type="GO" id="GO:0005829">
    <property type="term" value="C:cytosol"/>
    <property type="evidence" value="ECO:0007669"/>
    <property type="project" value="TreeGrafter"/>
</dbReference>
<evidence type="ECO:0000313" key="21">
    <source>
        <dbReference type="Proteomes" id="UP000002588"/>
    </source>
</evidence>
<evidence type="ECO:0000256" key="2">
    <source>
        <dbReference type="ARBA" id="ARBA00001947"/>
    </source>
</evidence>
<dbReference type="Proteomes" id="UP000002588">
    <property type="component" value="Chromosome"/>
</dbReference>
<protein>
    <recommendedName>
        <fullName evidence="14">Cytosol non-specific dipeptidase</fullName>
        <ecNumber evidence="11">3.4.13.18</ecNumber>
    </recommendedName>
    <alternativeName>
        <fullName evidence="17">Aminoacyl-histidine dipeptidase</fullName>
    </alternativeName>
    <alternativeName>
        <fullName evidence="16">Beta-alanyl-histidine dipeptidase</fullName>
    </alternativeName>
    <alternativeName>
        <fullName evidence="15">Carnosinase</fullName>
    </alternativeName>
    <alternativeName>
        <fullName evidence="12">Peptidase D</fullName>
    </alternativeName>
    <alternativeName>
        <fullName evidence="18">Xaa-His dipeptidase</fullName>
    </alternativeName>
</protein>
<keyword evidence="5 20" id="KW-0378">Hydrolase</keyword>
<dbReference type="PRINTS" id="PR00934">
    <property type="entry name" value="XHISDIPTASE"/>
</dbReference>
<comment type="cofactor">
    <cofactor evidence="2">
        <name>Zn(2+)</name>
        <dbReference type="ChEBI" id="CHEBI:29105"/>
    </cofactor>
</comment>
<evidence type="ECO:0000256" key="9">
    <source>
        <dbReference type="ARBA" id="ARBA00023285"/>
    </source>
</evidence>
<evidence type="ECO:0000256" key="12">
    <source>
        <dbReference type="ARBA" id="ARBA00044252"/>
    </source>
</evidence>
<keyword evidence="9" id="KW-0170">Cobalt</keyword>
<evidence type="ECO:0000256" key="15">
    <source>
        <dbReference type="ARBA" id="ARBA00075285"/>
    </source>
</evidence>
<comment type="catalytic activity">
    <reaction evidence="10">
        <text>Hydrolysis of dipeptides, preferentially hydrophobic dipeptides including prolyl amino acids.</text>
        <dbReference type="EC" id="3.4.13.18"/>
    </reaction>
</comment>
<evidence type="ECO:0000256" key="16">
    <source>
        <dbReference type="ARBA" id="ARBA00076004"/>
    </source>
</evidence>
<name>A1K4X1_AZOSB</name>
<evidence type="ECO:0000259" key="19">
    <source>
        <dbReference type="Pfam" id="PF07687"/>
    </source>
</evidence>
<dbReference type="NCBIfam" id="TIGR01893">
    <property type="entry name" value="aa-his-dipept"/>
    <property type="match status" value="1"/>
</dbReference>
<dbReference type="HOGENOM" id="CLU_028526_0_0_4"/>
<dbReference type="KEGG" id="azo:azo1259"/>
<keyword evidence="8" id="KW-0482">Metalloprotease</keyword>
<dbReference type="FunFam" id="3.40.630.10:FF:000015">
    <property type="entry name" value="Aminoacyl-histidine dipeptidase PepD"/>
    <property type="match status" value="1"/>
</dbReference>
<dbReference type="GO" id="GO:0006508">
    <property type="term" value="P:proteolysis"/>
    <property type="evidence" value="ECO:0007669"/>
    <property type="project" value="UniProtKB-KW"/>
</dbReference>
<keyword evidence="6" id="KW-0862">Zinc</keyword>
<dbReference type="Gene3D" id="3.40.630.10">
    <property type="entry name" value="Zn peptidases"/>
    <property type="match status" value="2"/>
</dbReference>
<dbReference type="EMBL" id="AM406670">
    <property type="protein sequence ID" value="CAL93876.1"/>
    <property type="molecule type" value="Genomic_DNA"/>
</dbReference>
<dbReference type="GO" id="GO:0046872">
    <property type="term" value="F:metal ion binding"/>
    <property type="evidence" value="ECO:0007669"/>
    <property type="project" value="UniProtKB-KW"/>
</dbReference>
<comment type="similarity">
    <text evidence="13">Belongs to the peptidase M20C family.</text>
</comment>
<keyword evidence="4" id="KW-0479">Metal-binding</keyword>
<evidence type="ECO:0000256" key="7">
    <source>
        <dbReference type="ARBA" id="ARBA00022997"/>
    </source>
</evidence>
<dbReference type="SUPFAM" id="SSF53187">
    <property type="entry name" value="Zn-dependent exopeptidases"/>
    <property type="match status" value="1"/>
</dbReference>
<feature type="domain" description="Peptidase M20 dimerisation" evidence="19">
    <location>
        <begin position="208"/>
        <end position="291"/>
    </location>
</feature>
<keyword evidence="21" id="KW-1185">Reference proteome</keyword>
<dbReference type="eggNOG" id="COG2195">
    <property type="taxonomic scope" value="Bacteria"/>
</dbReference>
<evidence type="ECO:0000256" key="14">
    <source>
        <dbReference type="ARBA" id="ARBA00071271"/>
    </source>
</evidence>
<dbReference type="GO" id="GO:0070573">
    <property type="term" value="F:metallodipeptidase activity"/>
    <property type="evidence" value="ECO:0007669"/>
    <property type="project" value="TreeGrafter"/>
</dbReference>
<sequence length="486" mass="50734">MDLNLLPPAAVWRHFATLCRIPRPSGHEHALREEILGWARQRGLGAVVDATGNLILSKPASPGHEDRPGVVLQGHLDMVCQKNAGSAHDFLRDPIRAELRDGWLVADDTTLGADNGIGVAMALAVLEADDIAHPALEVLLTVDEEAGMTGARGLQADALRGRLLINIDTEDWGEFYLGCAGGADVVVDAVLDTVAAPAGGVALRLTVEGLKGGHSGVDIHLQRGNAIKLLVRALQGLRAAGAGFALATLEGGTARNALPREAQAVIVVDAGDVAPLHEALARIGAEIADELAGVDDGFRLHAGPAPLPARVCADEAGRRALAALHAAPHGVRRLSSRVPGVVETSDNLGVVRLAEGRLQATLMVRSLLDAGTRELAAEIVGLFGLAGMAATVSEPYPGWAPNPRSGLLALFQQVYQREFGGEAAVKVIHAGLECGIFTATWPDMDMISFGPSIRGAHAPGERVEVASVERAWRLLVAVLAAVPAAR</sequence>
<dbReference type="InterPro" id="IPR002933">
    <property type="entry name" value="Peptidase_M20"/>
</dbReference>
<dbReference type="Pfam" id="PF01546">
    <property type="entry name" value="Peptidase_M20"/>
    <property type="match status" value="1"/>
</dbReference>
<evidence type="ECO:0000256" key="17">
    <source>
        <dbReference type="ARBA" id="ARBA00077688"/>
    </source>
</evidence>
<dbReference type="FunFam" id="3.40.630.10:FF:000018">
    <property type="entry name" value="Aminoacyl-histidine dipeptidase PepD"/>
    <property type="match status" value="1"/>
</dbReference>
<organism evidence="20 21">
    <name type="scientific">Azoarcus sp. (strain BH72)</name>
    <dbReference type="NCBI Taxonomy" id="418699"/>
    <lineage>
        <taxon>Bacteria</taxon>
        <taxon>Pseudomonadati</taxon>
        <taxon>Pseudomonadota</taxon>
        <taxon>Betaproteobacteria</taxon>
        <taxon>Rhodocyclales</taxon>
        <taxon>Zoogloeaceae</taxon>
        <taxon>Azoarcus</taxon>
    </lineage>
</organism>